<feature type="coiled-coil region" evidence="1">
    <location>
        <begin position="407"/>
        <end position="434"/>
    </location>
</feature>
<dbReference type="EMBL" id="LR798349">
    <property type="protein sequence ID" value="CAB5226144.1"/>
    <property type="molecule type" value="Genomic_DNA"/>
</dbReference>
<organism evidence="2">
    <name type="scientific">uncultured Caudovirales phage</name>
    <dbReference type="NCBI Taxonomy" id="2100421"/>
    <lineage>
        <taxon>Viruses</taxon>
        <taxon>Duplodnaviria</taxon>
        <taxon>Heunggongvirae</taxon>
        <taxon>Uroviricota</taxon>
        <taxon>Caudoviricetes</taxon>
        <taxon>Peduoviridae</taxon>
        <taxon>Maltschvirus</taxon>
        <taxon>Maltschvirus maltsch</taxon>
    </lineage>
</organism>
<proteinExistence type="predicted"/>
<name>A0A6J7X8V5_9CAUD</name>
<gene>
    <name evidence="2" type="ORF">UFOVP754_54</name>
</gene>
<protein>
    <submittedName>
        <fullName evidence="2">Uncharacterized protein</fullName>
    </submittedName>
</protein>
<sequence>MADVNTNVVITVSAKADDAITQITELKKQTDELKKAQASLDTTTDDGKKKFEAYNAVIKANNAEIRSLSNATQNMAKEQMTAAGSIDQLRAQVGSLTKEYTKLSQAERDSAKGQELKASIKTKTDELKGLEKAIGDNRRNVGNYADSIKEAAVGMNLFGVNVGSAKDGLSGIRDGFKSAGGGVKGFGMALATLGLPLIIAGIQTLMSLFSRFRPIVDAVERATAAMGAAFSALISGGSMTEAAEQASKLTAELQGLQDAENLLAIQQAQTEVTVKRLITASKDRGKTEEQRIALLKAAAKTEEENFKVQSAQQQALLENEKKTLMNKYNLSRQEIELLLNARGKKQELAREELMDKSHISDEELKSLTDKQIKIIQLEGQSLDLREKIQNRENALVEGIEADKQKAIEATKKKREEAAKKAVEAAEKQKQAELKMAADVLAATQLIDQLRIETIQENRQKDLFQAEAASAAKLQNLQKDGKLTAEIIALEQEGLRQRLANINAKYDKEDLEKQKEQQAKLKEARDKAFEAQQSYLNSIRIEAELANQSTLESDLALLEAKFQFDIQNTELTYERKLEIEAEYNRNVKRLRETDAKNAEQVAKQKAQAEQFYIGALVDGLGMAAQAMGQNTVEGKGLLIAQTLFSTYSAAQKAFESQITPLDPTSAVRAFIAAALATTAGLARVGQIASTPVGKFAKGGIIGGKPHSEGGTKFYGTDGSMFEAERGELLAVVNKYDTPTISTLSNINSRHGTPFGAGKKYLQSGGFVATEMGRLAEQSASSMMNTARKMPTPIVRVSEINSVQNRVNVRELNSL</sequence>
<feature type="coiled-coil region" evidence="1">
    <location>
        <begin position="86"/>
        <end position="133"/>
    </location>
</feature>
<reference evidence="2" key="1">
    <citation type="submission" date="2020-05" db="EMBL/GenBank/DDBJ databases">
        <authorList>
            <person name="Chiriac C."/>
            <person name="Salcher M."/>
            <person name="Ghai R."/>
            <person name="Kavagutti S V."/>
        </authorList>
    </citation>
    <scope>NUCLEOTIDE SEQUENCE</scope>
</reference>
<evidence type="ECO:0000313" key="2">
    <source>
        <dbReference type="EMBL" id="CAB5226144.1"/>
    </source>
</evidence>
<evidence type="ECO:0000256" key="1">
    <source>
        <dbReference type="SAM" id="Coils"/>
    </source>
</evidence>
<keyword evidence="1" id="KW-0175">Coiled coil</keyword>
<feature type="coiled-coil region" evidence="1">
    <location>
        <begin position="16"/>
        <end position="46"/>
    </location>
</feature>
<feature type="coiled-coil region" evidence="1">
    <location>
        <begin position="498"/>
        <end position="533"/>
    </location>
</feature>
<accession>A0A6J7X8V5</accession>